<dbReference type="EMBL" id="CM004393">
    <property type="protein sequence ID" value="KAG8650692.1"/>
    <property type="molecule type" value="Genomic_DNA"/>
</dbReference>
<gene>
    <name evidence="1" type="ORF">MANES_07G062460v8</name>
</gene>
<reference evidence="2" key="1">
    <citation type="journal article" date="2016" name="Nat. Biotechnol.">
        <title>Sequencing wild and cultivated cassava and related species reveals extensive interspecific hybridization and genetic diversity.</title>
        <authorList>
            <person name="Bredeson J.V."/>
            <person name="Lyons J.B."/>
            <person name="Prochnik S.E."/>
            <person name="Wu G.A."/>
            <person name="Ha C.M."/>
            <person name="Edsinger-Gonzales E."/>
            <person name="Grimwood J."/>
            <person name="Schmutz J."/>
            <person name="Rabbi I.Y."/>
            <person name="Egesi C."/>
            <person name="Nauluvula P."/>
            <person name="Lebot V."/>
            <person name="Ndunguru J."/>
            <person name="Mkamilo G."/>
            <person name="Bart R.S."/>
            <person name="Setter T.L."/>
            <person name="Gleadow R.M."/>
            <person name="Kulakow P."/>
            <person name="Ferguson M.E."/>
            <person name="Rounsley S."/>
            <person name="Rokhsar D.S."/>
        </authorList>
    </citation>
    <scope>NUCLEOTIDE SEQUENCE [LARGE SCALE GENOMIC DNA]</scope>
    <source>
        <strain evidence="2">cv. AM560-2</strain>
    </source>
</reference>
<comment type="caution">
    <text evidence="1">The sequence shown here is derived from an EMBL/GenBank/DDBJ whole genome shotgun (WGS) entry which is preliminary data.</text>
</comment>
<protein>
    <submittedName>
        <fullName evidence="1">Uncharacterized protein</fullName>
    </submittedName>
</protein>
<evidence type="ECO:0000313" key="2">
    <source>
        <dbReference type="Proteomes" id="UP000091857"/>
    </source>
</evidence>
<proteinExistence type="predicted"/>
<keyword evidence="2" id="KW-1185">Reference proteome</keyword>
<accession>A0ACB7HDM5</accession>
<evidence type="ECO:0000313" key="1">
    <source>
        <dbReference type="EMBL" id="KAG8650692.1"/>
    </source>
</evidence>
<organism evidence="1 2">
    <name type="scientific">Manihot esculenta</name>
    <name type="common">Cassava</name>
    <name type="synonym">Jatropha manihot</name>
    <dbReference type="NCBI Taxonomy" id="3983"/>
    <lineage>
        <taxon>Eukaryota</taxon>
        <taxon>Viridiplantae</taxon>
        <taxon>Streptophyta</taxon>
        <taxon>Embryophyta</taxon>
        <taxon>Tracheophyta</taxon>
        <taxon>Spermatophyta</taxon>
        <taxon>Magnoliopsida</taxon>
        <taxon>eudicotyledons</taxon>
        <taxon>Gunneridae</taxon>
        <taxon>Pentapetalae</taxon>
        <taxon>rosids</taxon>
        <taxon>fabids</taxon>
        <taxon>Malpighiales</taxon>
        <taxon>Euphorbiaceae</taxon>
        <taxon>Crotonoideae</taxon>
        <taxon>Manihoteae</taxon>
        <taxon>Manihot</taxon>
    </lineage>
</organism>
<dbReference type="Proteomes" id="UP000091857">
    <property type="component" value="Chromosome 7"/>
</dbReference>
<name>A0ACB7HDM5_MANES</name>
<sequence>MAVNGIFSYTQPLIPIFNGEKYEFWSIKMKTLFKFQDVWELVEKGVVDPATDEVRLKEIKKKDNKALFSIQQAIHETMFSQIAAASTFKKAWEILQKEYQGTNCWKESSAMIVNQSVVGKNPLP</sequence>